<dbReference type="InterPro" id="IPR013216">
    <property type="entry name" value="Methyltransf_11"/>
</dbReference>
<accession>A0A7W9WGQ2</accession>
<organism evidence="2 3">
    <name type="scientific">Streptomyces paradoxus</name>
    <dbReference type="NCBI Taxonomy" id="66375"/>
    <lineage>
        <taxon>Bacteria</taxon>
        <taxon>Bacillati</taxon>
        <taxon>Actinomycetota</taxon>
        <taxon>Actinomycetes</taxon>
        <taxon>Kitasatosporales</taxon>
        <taxon>Streptomycetaceae</taxon>
        <taxon>Streptomyces</taxon>
    </lineage>
</organism>
<evidence type="ECO:0000259" key="1">
    <source>
        <dbReference type="Pfam" id="PF08241"/>
    </source>
</evidence>
<feature type="domain" description="Methyltransferase type 11" evidence="1">
    <location>
        <begin position="25"/>
        <end position="120"/>
    </location>
</feature>
<dbReference type="GO" id="GO:0032259">
    <property type="term" value="P:methylation"/>
    <property type="evidence" value="ECO:0007669"/>
    <property type="project" value="UniProtKB-KW"/>
</dbReference>
<evidence type="ECO:0000313" key="3">
    <source>
        <dbReference type="Proteomes" id="UP000591537"/>
    </source>
</evidence>
<dbReference type="SUPFAM" id="SSF53335">
    <property type="entry name" value="S-adenosyl-L-methionine-dependent methyltransferases"/>
    <property type="match status" value="1"/>
</dbReference>
<protein>
    <submittedName>
        <fullName evidence="2">SAM-dependent methyltransferase</fullName>
    </submittedName>
</protein>
<keyword evidence="3" id="KW-1185">Reference proteome</keyword>
<proteinExistence type="predicted"/>
<dbReference type="InterPro" id="IPR029063">
    <property type="entry name" value="SAM-dependent_MTases_sf"/>
</dbReference>
<dbReference type="GO" id="GO:0008757">
    <property type="term" value="F:S-adenosylmethionine-dependent methyltransferase activity"/>
    <property type="evidence" value="ECO:0007669"/>
    <property type="project" value="InterPro"/>
</dbReference>
<dbReference type="GO" id="GO:0017000">
    <property type="term" value="P:antibiotic biosynthetic process"/>
    <property type="evidence" value="ECO:0007669"/>
    <property type="project" value="UniProtKB-ARBA"/>
</dbReference>
<reference evidence="2 3" key="1">
    <citation type="submission" date="2020-08" db="EMBL/GenBank/DDBJ databases">
        <title>Genomic Encyclopedia of Type Strains, Phase IV (KMG-IV): sequencing the most valuable type-strain genomes for metagenomic binning, comparative biology and taxonomic classification.</title>
        <authorList>
            <person name="Goeker M."/>
        </authorList>
    </citation>
    <scope>NUCLEOTIDE SEQUENCE [LARGE SCALE GENOMIC DNA]</scope>
    <source>
        <strain evidence="2 3">DSM 43350</strain>
    </source>
</reference>
<keyword evidence="2" id="KW-0808">Transferase</keyword>
<dbReference type="PANTHER" id="PTHR43861">
    <property type="entry name" value="TRANS-ACONITATE 2-METHYLTRANSFERASE-RELATED"/>
    <property type="match status" value="1"/>
</dbReference>
<dbReference type="AlphaFoldDB" id="A0A7W9WGQ2"/>
<name>A0A7W9WGQ2_9ACTN</name>
<comment type="caution">
    <text evidence="2">The sequence shown here is derived from an EMBL/GenBank/DDBJ whole genome shotgun (WGS) entry which is preliminary data.</text>
</comment>
<keyword evidence="2" id="KW-0489">Methyltransferase</keyword>
<gene>
    <name evidence="2" type="ORF">HNR57_002408</name>
</gene>
<dbReference type="Gene3D" id="3.40.50.150">
    <property type="entry name" value="Vaccinia Virus protein VP39"/>
    <property type="match status" value="1"/>
</dbReference>
<dbReference type="Pfam" id="PF08241">
    <property type="entry name" value="Methyltransf_11"/>
    <property type="match status" value="1"/>
</dbReference>
<evidence type="ECO:0000313" key="2">
    <source>
        <dbReference type="EMBL" id="MBB6076503.1"/>
    </source>
</evidence>
<sequence length="266" mass="28071">MPLPGHSVHSALATSLDAVPGQRVLDLGCGTGGTLQAVASRAPGAVLYGCDVDPGAVAAARALLGQAAEIEVHDLDKPTRYPAGSMDAVVCHDVLEFLRDPGALIDEVARLLRPGGTAVISHTDYDALVIRAGDPELTRAVCHGWAEFPEEWMRFSDAWMGRKAASLVRKSLLRLERVDTHVTVCTELAGFARHRVDQIAAALRERALRGTGPLPAAEIDAWTGAVERAARDGEFFYAETAFLVRATLEHDPAPAPAVTSAGAVGA</sequence>
<dbReference type="Proteomes" id="UP000591537">
    <property type="component" value="Unassembled WGS sequence"/>
</dbReference>
<dbReference type="EMBL" id="JACHGV010000003">
    <property type="protein sequence ID" value="MBB6076503.1"/>
    <property type="molecule type" value="Genomic_DNA"/>
</dbReference>
<dbReference type="CDD" id="cd02440">
    <property type="entry name" value="AdoMet_MTases"/>
    <property type="match status" value="1"/>
</dbReference>
<dbReference type="RefSeq" id="WP_184559600.1">
    <property type="nucleotide sequence ID" value="NZ_BAAARS010000003.1"/>
</dbReference>